<dbReference type="AlphaFoldDB" id="A0A5B7EMB9"/>
<evidence type="ECO:0000313" key="1">
    <source>
        <dbReference type="EMBL" id="MPC34193.1"/>
    </source>
</evidence>
<comment type="caution">
    <text evidence="1">The sequence shown here is derived from an EMBL/GenBank/DDBJ whole genome shotgun (WGS) entry which is preliminary data.</text>
</comment>
<name>A0A5B7EMB9_PORTR</name>
<evidence type="ECO:0000313" key="2">
    <source>
        <dbReference type="Proteomes" id="UP000324222"/>
    </source>
</evidence>
<reference evidence="1 2" key="1">
    <citation type="submission" date="2019-05" db="EMBL/GenBank/DDBJ databases">
        <title>Another draft genome of Portunus trituberculatus and its Hox gene families provides insights of decapod evolution.</title>
        <authorList>
            <person name="Jeong J.-H."/>
            <person name="Song I."/>
            <person name="Kim S."/>
            <person name="Choi T."/>
            <person name="Kim D."/>
            <person name="Ryu S."/>
            <person name="Kim W."/>
        </authorList>
    </citation>
    <scope>NUCLEOTIDE SEQUENCE [LARGE SCALE GENOMIC DNA]</scope>
    <source>
        <tissue evidence="1">Muscle</tissue>
    </source>
</reference>
<proteinExistence type="predicted"/>
<dbReference type="EMBL" id="VSRR010003004">
    <property type="protein sequence ID" value="MPC34193.1"/>
    <property type="molecule type" value="Genomic_DNA"/>
</dbReference>
<protein>
    <submittedName>
        <fullName evidence="1">Uncharacterized protein</fullName>
    </submittedName>
</protein>
<gene>
    <name evidence="1" type="ORF">E2C01_027573</name>
</gene>
<dbReference type="Proteomes" id="UP000324222">
    <property type="component" value="Unassembled WGS sequence"/>
</dbReference>
<keyword evidence="2" id="KW-1185">Reference proteome</keyword>
<organism evidence="1 2">
    <name type="scientific">Portunus trituberculatus</name>
    <name type="common">Swimming crab</name>
    <name type="synonym">Neptunus trituberculatus</name>
    <dbReference type="NCBI Taxonomy" id="210409"/>
    <lineage>
        <taxon>Eukaryota</taxon>
        <taxon>Metazoa</taxon>
        <taxon>Ecdysozoa</taxon>
        <taxon>Arthropoda</taxon>
        <taxon>Crustacea</taxon>
        <taxon>Multicrustacea</taxon>
        <taxon>Malacostraca</taxon>
        <taxon>Eumalacostraca</taxon>
        <taxon>Eucarida</taxon>
        <taxon>Decapoda</taxon>
        <taxon>Pleocyemata</taxon>
        <taxon>Brachyura</taxon>
        <taxon>Eubrachyura</taxon>
        <taxon>Portunoidea</taxon>
        <taxon>Portunidae</taxon>
        <taxon>Portuninae</taxon>
        <taxon>Portunus</taxon>
    </lineage>
</organism>
<sequence length="82" mass="9365">MRPLDTVLLVIPNSSGDAVCWPQLCDKQHYTWQLSSPMSPFFVAAEVNIHLHNCDPRQLPQIYPVISPHLALHTQLRHNIIT</sequence>
<accession>A0A5B7EMB9</accession>